<proteinExistence type="predicted"/>
<gene>
    <name evidence="1" type="ORF">GLOINDRAFT_26369</name>
</gene>
<sequence>MYEVISGLPPYHDINHDENLAIKICQGLRPRFKFKVPQIIVQLIKRCLDANQLKRTTAEGIIDILHKWQNVSNIKLESQIKEADEINKNSPNNIPLTSLSFKTHSGASYTSRLLNFNNLPEQKNSNDYYEQNDNIISKEFSESLQIDLY</sequence>
<name>U9TYF7_RHIID</name>
<dbReference type="SUPFAM" id="SSF56112">
    <property type="entry name" value="Protein kinase-like (PK-like)"/>
    <property type="match status" value="1"/>
</dbReference>
<dbReference type="InterPro" id="IPR011009">
    <property type="entry name" value="Kinase-like_dom_sf"/>
</dbReference>
<dbReference type="EMBL" id="KI284208">
    <property type="protein sequence ID" value="ESA13125.1"/>
    <property type="molecule type" value="Genomic_DNA"/>
</dbReference>
<dbReference type="Gene3D" id="1.10.510.10">
    <property type="entry name" value="Transferase(Phosphotransferase) domain 1"/>
    <property type="match status" value="1"/>
</dbReference>
<evidence type="ECO:0008006" key="2">
    <source>
        <dbReference type="Google" id="ProtNLM"/>
    </source>
</evidence>
<evidence type="ECO:0000313" key="1">
    <source>
        <dbReference type="EMBL" id="ESA13125.1"/>
    </source>
</evidence>
<reference evidence="1" key="1">
    <citation type="submission" date="2013-07" db="EMBL/GenBank/DDBJ databases">
        <title>The genome of an arbuscular mycorrhizal fungus provides insights into the evolution of the oldest plant symbiosis.</title>
        <authorList>
            <consortium name="DOE Joint Genome Institute"/>
            <person name="Tisserant E."/>
            <person name="Malbreil M."/>
            <person name="Kuo A."/>
            <person name="Kohler A."/>
            <person name="Symeonidi A."/>
            <person name="Balestrini R."/>
            <person name="Charron P."/>
            <person name="Duensing N."/>
            <person name="Frei-dit-Frey N."/>
            <person name="Gianinazzi-Pearson V."/>
            <person name="Gilbert B."/>
            <person name="Handa Y."/>
            <person name="Hijri M."/>
            <person name="Kaul R."/>
            <person name="Kawaguchi M."/>
            <person name="Krajinski F."/>
            <person name="Lammers P."/>
            <person name="Lapierre D."/>
            <person name="Masclaux F.G."/>
            <person name="Murat C."/>
            <person name="Morin E."/>
            <person name="Ndikumana S."/>
            <person name="Pagni M."/>
            <person name="Petitpierre D."/>
            <person name="Requena N."/>
            <person name="Rosikiewicz P."/>
            <person name="Riley R."/>
            <person name="Saito K."/>
            <person name="San Clemente H."/>
            <person name="Shapiro H."/>
            <person name="van Tuinen D."/>
            <person name="Becard G."/>
            <person name="Bonfante P."/>
            <person name="Paszkowski U."/>
            <person name="Shachar-Hill Y."/>
            <person name="Young J.P."/>
            <person name="Sanders I.R."/>
            <person name="Henrissat B."/>
            <person name="Rensing S.A."/>
            <person name="Grigoriev I.V."/>
            <person name="Corradi N."/>
            <person name="Roux C."/>
            <person name="Martin F."/>
        </authorList>
    </citation>
    <scope>NUCLEOTIDE SEQUENCE</scope>
    <source>
        <strain evidence="1">DAOM 197198</strain>
    </source>
</reference>
<protein>
    <recommendedName>
        <fullName evidence="2">Protein kinase domain-containing protein</fullName>
    </recommendedName>
</protein>
<dbReference type="HOGENOM" id="CLU_000288_7_0_1"/>
<organism evidence="1">
    <name type="scientific">Rhizophagus irregularis (strain DAOM 181602 / DAOM 197198 / MUCL 43194)</name>
    <name type="common">Arbuscular mycorrhizal fungus</name>
    <name type="synonym">Glomus intraradices</name>
    <dbReference type="NCBI Taxonomy" id="747089"/>
    <lineage>
        <taxon>Eukaryota</taxon>
        <taxon>Fungi</taxon>
        <taxon>Fungi incertae sedis</taxon>
        <taxon>Mucoromycota</taxon>
        <taxon>Glomeromycotina</taxon>
        <taxon>Glomeromycetes</taxon>
        <taxon>Glomerales</taxon>
        <taxon>Glomeraceae</taxon>
        <taxon>Rhizophagus</taxon>
    </lineage>
</organism>
<accession>U9TYF7</accession>
<dbReference type="AlphaFoldDB" id="U9TYF7"/>